<dbReference type="InterPro" id="IPR025349">
    <property type="entry name" value="DUF4253"/>
</dbReference>
<organism evidence="5 6">
    <name type="scientific">Wenzhouxiangella sediminis</name>
    <dbReference type="NCBI Taxonomy" id="1792836"/>
    <lineage>
        <taxon>Bacteria</taxon>
        <taxon>Pseudomonadati</taxon>
        <taxon>Pseudomonadota</taxon>
        <taxon>Gammaproteobacteria</taxon>
        <taxon>Chromatiales</taxon>
        <taxon>Wenzhouxiangellaceae</taxon>
        <taxon>Wenzhouxiangella</taxon>
    </lineage>
</organism>
<feature type="repeat" description="ANK" evidence="3">
    <location>
        <begin position="51"/>
        <end position="85"/>
    </location>
</feature>
<proteinExistence type="predicted"/>
<dbReference type="Pfam" id="PF12796">
    <property type="entry name" value="Ank_2"/>
    <property type="match status" value="1"/>
</dbReference>
<dbReference type="EMBL" id="QUZK01000016">
    <property type="protein sequence ID" value="RFF31744.1"/>
    <property type="molecule type" value="Genomic_DNA"/>
</dbReference>
<reference evidence="5 6" key="1">
    <citation type="submission" date="2018-08" db="EMBL/GenBank/DDBJ databases">
        <title>Wenzhouxiangella salilacus sp. nov., a novel bacterium isolated from a saline lake in Xinjiang Province, China.</title>
        <authorList>
            <person name="Han S."/>
        </authorList>
    </citation>
    <scope>NUCLEOTIDE SEQUENCE [LARGE SCALE GENOMIC DNA]</scope>
    <source>
        <strain evidence="5 6">XDB06</strain>
    </source>
</reference>
<evidence type="ECO:0000256" key="2">
    <source>
        <dbReference type="ARBA" id="ARBA00023043"/>
    </source>
</evidence>
<evidence type="ECO:0000259" key="4">
    <source>
        <dbReference type="Pfam" id="PF14062"/>
    </source>
</evidence>
<evidence type="ECO:0000256" key="1">
    <source>
        <dbReference type="ARBA" id="ARBA00022737"/>
    </source>
</evidence>
<dbReference type="PANTHER" id="PTHR24201">
    <property type="entry name" value="ANK_REP_REGION DOMAIN-CONTAINING PROTEIN"/>
    <property type="match status" value="1"/>
</dbReference>
<accession>A0A3E1KC98</accession>
<dbReference type="Proteomes" id="UP000260351">
    <property type="component" value="Unassembled WGS sequence"/>
</dbReference>
<dbReference type="Pfam" id="PF14062">
    <property type="entry name" value="DUF4253"/>
    <property type="match status" value="1"/>
</dbReference>
<feature type="repeat" description="ANK" evidence="3">
    <location>
        <begin position="189"/>
        <end position="221"/>
    </location>
</feature>
<dbReference type="SMART" id="SM00248">
    <property type="entry name" value="ANK"/>
    <property type="match status" value="4"/>
</dbReference>
<dbReference type="InterPro" id="IPR002110">
    <property type="entry name" value="Ankyrin_rpt"/>
</dbReference>
<evidence type="ECO:0000313" key="5">
    <source>
        <dbReference type="EMBL" id="RFF31744.1"/>
    </source>
</evidence>
<dbReference type="PANTHER" id="PTHR24201:SF14">
    <property type="entry name" value="CYCLIN-DEPENDENT KINASE 4 INHIBITOR C-LIKE"/>
    <property type="match status" value="1"/>
</dbReference>
<dbReference type="PROSITE" id="PS50297">
    <property type="entry name" value="ANK_REP_REGION"/>
    <property type="match status" value="1"/>
</dbReference>
<evidence type="ECO:0000313" key="6">
    <source>
        <dbReference type="Proteomes" id="UP000260351"/>
    </source>
</evidence>
<comment type="caution">
    <text evidence="5">The sequence shown here is derived from an EMBL/GenBank/DDBJ whole genome shotgun (WGS) entry which is preliminary data.</text>
</comment>
<dbReference type="OrthoDB" id="5787340at2"/>
<dbReference type="AlphaFoldDB" id="A0A3E1KC98"/>
<dbReference type="Gene3D" id="1.25.40.20">
    <property type="entry name" value="Ankyrin repeat-containing domain"/>
    <property type="match status" value="2"/>
</dbReference>
<feature type="domain" description="DUF4253" evidence="4">
    <location>
        <begin position="276"/>
        <end position="355"/>
    </location>
</feature>
<gene>
    <name evidence="5" type="ORF">DZC52_03605</name>
</gene>
<dbReference type="InterPro" id="IPR036770">
    <property type="entry name" value="Ankyrin_rpt-contain_sf"/>
</dbReference>
<dbReference type="InterPro" id="IPR050776">
    <property type="entry name" value="Ank_Repeat/CDKN_Inhibitor"/>
</dbReference>
<keyword evidence="1" id="KW-0677">Repeat</keyword>
<sequence>MCAYLNTSRRRIESMDSEIKVIQGVAFGQVELLREAHEEGLDLDAVLTNSEGRTPMTEAILGGMGEPEAVRALIELGADPSRPDDRGCTPWLACISRADDRVVAEEMAEIREILEQAGASKAQQGVFDLWDRARRGDVDGVRAMLDAGQSPVSRELCPLGAAVGMGHAEVAALLLEHGAPPDGAAVEDHGTGCLMSAADKGRFDLVQLLVRHGADLDRTQPPDPDWTAARIARDAGHDEIADWLVEQGAGAVKGGIPPEAREGGPKAKYLSLYQSGVDAANYDLDTDAIVDRLMQWDDRFGIHLVDVRTDGSFTVQFDRLDEDLDAFAREVYAFCPDIVDQGFGEMTEAAEQFEETGRGLPDDMKQLLDGLDPDDEDFGLKVLGRWLRTHRALGLWWD</sequence>
<protein>
    <submittedName>
        <fullName evidence="5">DUF4253 domain-containing protein</fullName>
    </submittedName>
</protein>
<keyword evidence="2 3" id="KW-0040">ANK repeat</keyword>
<dbReference type="SUPFAM" id="SSF48403">
    <property type="entry name" value="Ankyrin repeat"/>
    <property type="match status" value="1"/>
</dbReference>
<evidence type="ECO:0000256" key="3">
    <source>
        <dbReference type="PROSITE-ProRule" id="PRU00023"/>
    </source>
</evidence>
<keyword evidence="6" id="KW-1185">Reference proteome</keyword>
<dbReference type="PROSITE" id="PS50088">
    <property type="entry name" value="ANK_REPEAT"/>
    <property type="match status" value="2"/>
</dbReference>
<name>A0A3E1KC98_9GAMM</name>